<evidence type="ECO:0000259" key="10">
    <source>
        <dbReference type="PROSITE" id="PS51176"/>
    </source>
</evidence>
<evidence type="ECO:0000259" key="11">
    <source>
        <dbReference type="PROSITE" id="PS51671"/>
    </source>
</evidence>
<evidence type="ECO:0000256" key="7">
    <source>
        <dbReference type="ARBA" id="ARBA00023027"/>
    </source>
</evidence>
<comment type="similarity">
    <text evidence="2">Belongs to the prephenate/arogenate dehydrogenase family.</text>
</comment>
<dbReference type="SUPFAM" id="SSF48179">
    <property type="entry name" value="6-phosphogluconate dehydrogenase C-terminal domain-like"/>
    <property type="match status" value="1"/>
</dbReference>
<dbReference type="InterPro" id="IPR050812">
    <property type="entry name" value="Preph/Arog_dehydrog"/>
</dbReference>
<evidence type="ECO:0000256" key="6">
    <source>
        <dbReference type="ARBA" id="ARBA00023002"/>
    </source>
</evidence>
<comment type="pathway">
    <text evidence="1">Amino-acid biosynthesis; L-tyrosine biosynthesis; (4-hydroxyphenyl)pyruvate from prephenate (NAD(+) route): step 1/1.</text>
</comment>
<dbReference type="PROSITE" id="PS51671">
    <property type="entry name" value="ACT"/>
    <property type="match status" value="1"/>
</dbReference>
<protein>
    <recommendedName>
        <fullName evidence="4">Prephenate dehydrogenase</fullName>
        <ecNumber evidence="3">1.3.1.12</ecNumber>
    </recommendedName>
</protein>
<keyword evidence="8" id="KW-0057">Aromatic amino acid biosynthesis</keyword>
<keyword evidence="7" id="KW-0520">NAD</keyword>
<dbReference type="GO" id="GO:0008977">
    <property type="term" value="F:prephenate dehydrogenase (NAD+) activity"/>
    <property type="evidence" value="ECO:0007669"/>
    <property type="project" value="UniProtKB-EC"/>
</dbReference>
<evidence type="ECO:0000313" key="12">
    <source>
        <dbReference type="EMBL" id="TQL68717.1"/>
    </source>
</evidence>
<dbReference type="InterPro" id="IPR046825">
    <property type="entry name" value="PDH_C"/>
</dbReference>
<gene>
    <name evidence="12" type="ORF">FB381_2614</name>
</gene>
<keyword evidence="8" id="KW-0028">Amino-acid biosynthesis</keyword>
<dbReference type="GO" id="GO:0070403">
    <property type="term" value="F:NAD+ binding"/>
    <property type="evidence" value="ECO:0007669"/>
    <property type="project" value="InterPro"/>
</dbReference>
<evidence type="ECO:0000256" key="1">
    <source>
        <dbReference type="ARBA" id="ARBA00005067"/>
    </source>
</evidence>
<proteinExistence type="inferred from homology"/>
<dbReference type="NCBIfam" id="NF005112">
    <property type="entry name" value="PRK06545.2-4"/>
    <property type="match status" value="1"/>
</dbReference>
<dbReference type="Pfam" id="PF02153">
    <property type="entry name" value="PDH_N"/>
    <property type="match status" value="1"/>
</dbReference>
<dbReference type="Pfam" id="PF20463">
    <property type="entry name" value="PDH_C"/>
    <property type="match status" value="1"/>
</dbReference>
<keyword evidence="13" id="KW-1185">Reference proteome</keyword>
<dbReference type="PANTHER" id="PTHR21363">
    <property type="entry name" value="PREPHENATE DEHYDROGENASE"/>
    <property type="match status" value="1"/>
</dbReference>
<dbReference type="GO" id="GO:0004665">
    <property type="term" value="F:prephenate dehydrogenase (NADP+) activity"/>
    <property type="evidence" value="ECO:0007669"/>
    <property type="project" value="InterPro"/>
</dbReference>
<dbReference type="PANTHER" id="PTHR21363:SF0">
    <property type="entry name" value="PREPHENATE DEHYDROGENASE [NADP(+)]"/>
    <property type="match status" value="1"/>
</dbReference>
<dbReference type="UniPathway" id="UPA00122">
    <property type="reaction ID" value="UER00961"/>
</dbReference>
<dbReference type="EC" id="1.3.1.12" evidence="3"/>
<reference evidence="12 13" key="1">
    <citation type="submission" date="2019-06" db="EMBL/GenBank/DDBJ databases">
        <title>Sequencing the genomes of 1000 actinobacteria strains.</title>
        <authorList>
            <person name="Klenk H.-P."/>
        </authorList>
    </citation>
    <scope>NUCLEOTIDE SEQUENCE [LARGE SCALE GENOMIC DNA]</scope>
    <source>
        <strain evidence="12 13">DSM 25218</strain>
    </source>
</reference>
<dbReference type="AlphaFoldDB" id="A0A543A804"/>
<keyword evidence="6" id="KW-0560">Oxidoreductase</keyword>
<dbReference type="InterPro" id="IPR046826">
    <property type="entry name" value="PDH_N"/>
</dbReference>
<evidence type="ECO:0000256" key="5">
    <source>
        <dbReference type="ARBA" id="ARBA00022498"/>
    </source>
</evidence>
<dbReference type="GO" id="GO:0006571">
    <property type="term" value="P:tyrosine biosynthetic process"/>
    <property type="evidence" value="ECO:0007669"/>
    <property type="project" value="UniProtKB-UniPathway"/>
</dbReference>
<accession>A0A543A804</accession>
<evidence type="ECO:0000313" key="13">
    <source>
        <dbReference type="Proteomes" id="UP000320209"/>
    </source>
</evidence>
<dbReference type="InterPro" id="IPR036291">
    <property type="entry name" value="NAD(P)-bd_dom_sf"/>
</dbReference>
<organism evidence="12 13">
    <name type="scientific">Nocardioides albertanoniae</name>
    <dbReference type="NCBI Taxonomy" id="1175486"/>
    <lineage>
        <taxon>Bacteria</taxon>
        <taxon>Bacillati</taxon>
        <taxon>Actinomycetota</taxon>
        <taxon>Actinomycetes</taxon>
        <taxon>Propionibacteriales</taxon>
        <taxon>Nocardioidaceae</taxon>
        <taxon>Nocardioides</taxon>
    </lineage>
</organism>
<evidence type="ECO:0000256" key="4">
    <source>
        <dbReference type="ARBA" id="ARBA00016891"/>
    </source>
</evidence>
<evidence type="ECO:0000256" key="9">
    <source>
        <dbReference type="ARBA" id="ARBA00049260"/>
    </source>
</evidence>
<dbReference type="EMBL" id="VFOV01000001">
    <property type="protein sequence ID" value="TQL68717.1"/>
    <property type="molecule type" value="Genomic_DNA"/>
</dbReference>
<comment type="caution">
    <text evidence="12">The sequence shown here is derived from an EMBL/GenBank/DDBJ whole genome shotgun (WGS) entry which is preliminary data.</text>
</comment>
<sequence length="360" mass="36852">MTETGGELVGPVEIVGVGLLGTSVALACARAGIEVLLSDSVASHVRTATGLGAGRRRAPEDAPQLVVVAVPPAHLGEVITRALAENPAAFVTDVGSVKASPLAYVREHGPDDVGRYVGGHPMAGSERSGPLAATATLFEGRPWALTPHADADPTAASLVGELASLCGALPLVLTPEDHDQAVARTSHVPHLMAALVAGRLAVAPEGHLRLSGQGVRDVTRVAAGDPGLYGQIVAGNARAVTDLLGQMRAQFDDMIEAVGNGDAAALDVLLKEGQAGTRAIPGKHGGPQTAQASVYVTVPDEPGNLARLFADAGESGVNIEDVRIDHDPGRPVGLMELIVASDAAEQMKTVLESRGWLAHR</sequence>
<dbReference type="PROSITE" id="PS51176">
    <property type="entry name" value="PDH_ADH"/>
    <property type="match status" value="1"/>
</dbReference>
<dbReference type="RefSeq" id="WP_141780674.1">
    <property type="nucleotide sequence ID" value="NZ_VFOV01000001.1"/>
</dbReference>
<keyword evidence="5" id="KW-0827">Tyrosine biosynthesis</keyword>
<dbReference type="NCBIfam" id="NF005111">
    <property type="entry name" value="PRK06545.2-3"/>
    <property type="match status" value="1"/>
</dbReference>
<comment type="catalytic activity">
    <reaction evidence="9">
        <text>prephenate + NAD(+) = 3-(4-hydroxyphenyl)pyruvate + CO2 + NADH</text>
        <dbReference type="Rhea" id="RHEA:13869"/>
        <dbReference type="ChEBI" id="CHEBI:16526"/>
        <dbReference type="ChEBI" id="CHEBI:29934"/>
        <dbReference type="ChEBI" id="CHEBI:36242"/>
        <dbReference type="ChEBI" id="CHEBI:57540"/>
        <dbReference type="ChEBI" id="CHEBI:57945"/>
        <dbReference type="EC" id="1.3.1.12"/>
    </reaction>
</comment>
<dbReference type="Gene3D" id="3.40.50.720">
    <property type="entry name" value="NAD(P)-binding Rossmann-like Domain"/>
    <property type="match status" value="1"/>
</dbReference>
<evidence type="ECO:0000256" key="3">
    <source>
        <dbReference type="ARBA" id="ARBA00012068"/>
    </source>
</evidence>
<dbReference type="Proteomes" id="UP000320209">
    <property type="component" value="Unassembled WGS sequence"/>
</dbReference>
<dbReference type="SUPFAM" id="SSF51735">
    <property type="entry name" value="NAD(P)-binding Rossmann-fold domains"/>
    <property type="match status" value="1"/>
</dbReference>
<evidence type="ECO:0000256" key="8">
    <source>
        <dbReference type="ARBA" id="ARBA00023141"/>
    </source>
</evidence>
<dbReference type="InterPro" id="IPR003099">
    <property type="entry name" value="Prephen_DH"/>
</dbReference>
<dbReference type="InterPro" id="IPR008927">
    <property type="entry name" value="6-PGluconate_DH-like_C_sf"/>
</dbReference>
<dbReference type="InterPro" id="IPR002912">
    <property type="entry name" value="ACT_dom"/>
</dbReference>
<feature type="domain" description="ACT" evidence="11">
    <location>
        <begin position="293"/>
        <end position="360"/>
    </location>
</feature>
<dbReference type="Gene3D" id="1.10.3660.10">
    <property type="entry name" value="6-phosphogluconate dehydrogenase C-terminal like domain"/>
    <property type="match status" value="1"/>
</dbReference>
<feature type="domain" description="Prephenate/arogenate dehydrogenase" evidence="10">
    <location>
        <begin position="10"/>
        <end position="288"/>
    </location>
</feature>
<dbReference type="SUPFAM" id="SSF55021">
    <property type="entry name" value="ACT-like"/>
    <property type="match status" value="1"/>
</dbReference>
<dbReference type="OrthoDB" id="9802008at2"/>
<evidence type="ECO:0000256" key="2">
    <source>
        <dbReference type="ARBA" id="ARBA00007964"/>
    </source>
</evidence>
<name>A0A543A804_9ACTN</name>
<dbReference type="InterPro" id="IPR045865">
    <property type="entry name" value="ACT-like_dom_sf"/>
</dbReference>